<feature type="compositionally biased region" description="Basic and acidic residues" evidence="11">
    <location>
        <begin position="1677"/>
        <end position="1695"/>
    </location>
</feature>
<dbReference type="Gene3D" id="1.10.3060.10">
    <property type="entry name" value="Helical scaffold and wing domains of SecA"/>
    <property type="match status" value="1"/>
</dbReference>
<dbReference type="InterPro" id="IPR012340">
    <property type="entry name" value="NA-bd_OB-fold"/>
</dbReference>
<evidence type="ECO:0000256" key="5">
    <source>
        <dbReference type="ARBA" id="ARBA00022840"/>
    </source>
</evidence>
<dbReference type="Gene3D" id="2.40.50.140">
    <property type="entry name" value="Nucleic acid-binding proteins"/>
    <property type="match status" value="5"/>
</dbReference>
<dbReference type="PANTHER" id="PTHR30612:SF0">
    <property type="entry name" value="CHLOROPLAST PROTEIN-TRANSPORTING ATPASE"/>
    <property type="match status" value="1"/>
</dbReference>
<evidence type="ECO:0000259" key="14">
    <source>
        <dbReference type="PROSITE" id="PS51857"/>
    </source>
</evidence>
<comment type="similarity">
    <text evidence="2 10">Belongs to the SecA family.</text>
</comment>
<dbReference type="SMART" id="SM00357">
    <property type="entry name" value="CSP"/>
    <property type="match status" value="4"/>
</dbReference>
<feature type="domain" description="CSD" evidence="14">
    <location>
        <begin position="1430"/>
        <end position="1498"/>
    </location>
</feature>
<dbReference type="Pfam" id="PF07517">
    <property type="entry name" value="SecA_DEAD"/>
    <property type="match status" value="1"/>
</dbReference>
<dbReference type="HAMAP" id="MF_01382">
    <property type="entry name" value="SecA"/>
    <property type="match status" value="1"/>
</dbReference>
<feature type="region of interest" description="Disordered" evidence="11">
    <location>
        <begin position="1646"/>
        <end position="1730"/>
    </location>
</feature>
<feature type="compositionally biased region" description="Basic and acidic residues" evidence="11">
    <location>
        <begin position="1"/>
        <end position="13"/>
    </location>
</feature>
<dbReference type="SMART" id="SM00958">
    <property type="entry name" value="SecA_PP_bind"/>
    <property type="match status" value="1"/>
</dbReference>
<organism evidence="15 16">
    <name type="scientific">Durusdinium trenchii</name>
    <dbReference type="NCBI Taxonomy" id="1381693"/>
    <lineage>
        <taxon>Eukaryota</taxon>
        <taxon>Sar</taxon>
        <taxon>Alveolata</taxon>
        <taxon>Dinophyceae</taxon>
        <taxon>Suessiales</taxon>
        <taxon>Symbiodiniaceae</taxon>
        <taxon>Durusdinium</taxon>
    </lineage>
</organism>
<dbReference type="InterPro" id="IPR014001">
    <property type="entry name" value="Helicase_ATP-bd"/>
</dbReference>
<protein>
    <recommendedName>
        <fullName evidence="10">Protein translocase subunit SecA</fullName>
    </recommendedName>
</protein>
<name>A0ABP0KS62_9DINO</name>
<dbReference type="SUPFAM" id="SSF50249">
    <property type="entry name" value="Nucleic acid-binding proteins"/>
    <property type="match status" value="3"/>
</dbReference>
<evidence type="ECO:0000313" key="16">
    <source>
        <dbReference type="Proteomes" id="UP001642484"/>
    </source>
</evidence>
<comment type="subcellular location">
    <subcellularLocation>
        <location evidence="1">Membrane</location>
        <topology evidence="1">Peripheral membrane protein</topology>
    </subcellularLocation>
</comment>
<feature type="domain" description="CSD" evidence="14">
    <location>
        <begin position="1228"/>
        <end position="1295"/>
    </location>
</feature>
<dbReference type="PROSITE" id="PS51196">
    <property type="entry name" value="SECA_MOTOR_DEAD"/>
    <property type="match status" value="1"/>
</dbReference>
<dbReference type="NCBIfam" id="TIGR00963">
    <property type="entry name" value="secA"/>
    <property type="match status" value="1"/>
</dbReference>
<evidence type="ECO:0000256" key="9">
    <source>
        <dbReference type="ARBA" id="ARBA00023136"/>
    </source>
</evidence>
<evidence type="ECO:0000256" key="8">
    <source>
        <dbReference type="ARBA" id="ARBA00023010"/>
    </source>
</evidence>
<keyword evidence="3 10" id="KW-0813">Transport</keyword>
<dbReference type="InterPro" id="IPR011129">
    <property type="entry name" value="CSD"/>
</dbReference>
<dbReference type="InterPro" id="IPR036670">
    <property type="entry name" value="SecA_X-link_sf"/>
</dbReference>
<dbReference type="SUPFAM" id="SSF81886">
    <property type="entry name" value="Helical scaffold and wing domains of SecA"/>
    <property type="match status" value="1"/>
</dbReference>
<dbReference type="InterPro" id="IPR011115">
    <property type="entry name" value="SecA_DEAD"/>
</dbReference>
<sequence>MKREAPRSEDAGRPGKRARSPTGGQPATGRIVNWYPQKGYGFIQSSICPKDVFFPKMALPPDLKEVEFERMKGLEVSFTFTELDGKPRAEAIYMRGSAPVFDRPPPPRELREMHPGDRHEERPPIHKGTLRSYDAKKAPAEKLRRELDAELQEVNAWEPRLASLTDHELLAQAGALRARARAGETLEELLPEAFALVREGSKRSLQLRHFDVQILGGITLHRGQVAEMATGEGKTLVAILPAFLNALTGHGVHVVTTNDYLARRDAAWVGQVLRFLGLTVGVIQADMSSAQKREAYRCDVTYVTNQQLGFDYLRDQLACVPEELRHRQENPFNCAIVDEADSVLIDEGRTPLVVSAQAEIPSEKYSTALEVASSLEKDIHYTVLEKEKTCMLTEQGEELASRALEREDLFDPQDPWAPFIVNALTAKELYQRDQQYIVRENAVVVVDEYTGRPVDGRSWSDGLQQAIEAKEKVEIQKEAIVLASISYQCLFRMYQKLAGMTGTASAEAEEFQSIYGLEVRPVPCNKPCQRMDEEDEIYTSEAGKWRAVTEAVCEAYELKRPVLVGTTSIESSELLAERLRGASVPFYLLNAKPENAAREAEVIAAGGRLGAVTIATNMAGRGTDIILGGDGKAMAKLHLEAALCKAFGEEQERPLELCLPLPHALAQEMADAAAMLAANAPEDYRWSLAEAAICDGIQDEVSSKAFQASLNSLKEVYQRACEDLSLRCSAEGETAKALGGLRVLGTERQHAQRIDQQLRGRAGRQGDPGSSRFYLSLTDKVFRVFGGDSIRLLTADMGGADDVPIVSPLVSGAVNEAQAQVQSFFFGIRKDVFKYDEVLDQQRRVIYSVRRKALLDSDEEVLGSLKSFCEETMVELVDQMVNVDEPLDAWPLERLAFKLSAVFVNSWATTAAELRAVAEGGGTTGAARAKQLGEWMQQKALEAMEQKAELIDEDAPELSKAVYRQVFLMQIDNYWRKHLKYMNFLRTYSKFRSYGQKDPLVEYKLEAYKAFQVMMGKIRRDTMYYLFTFMPRPLHRVQLEATEATKATEHPDGPGPVVPGAPAAAEAEQLRAFLEGLDRPVASLRSPRLQRLECLACLVHDSGSSGAELVRWLRGEGFEVWEDAFAKDGPGLVGGAVEFLARRSELPPELDGIEPRRDQVVDRRVDFEVKTMDNGKLRAQRLRFLTGPGGPGGGPGPHRGVIPAGGGMPRRDVHAAPHAHGPGGRNSLSQGRIRSFYPSKGYGFIEAAGQADLFFLPSSLPQEMLDSKQPLEGLEITFEPYTNEEGKPRARNIQPARMLPPPPRVSAPVHTRAPPAQHMVPMTMPPPLLPGPPPPIPMAPPVPHRPPAEPRVMVGTVHAYDIGKGFGFMRADGIAGDVFFARAELPIELREEEKDQVMGKHMEFELKTMPDGKLRAKKLLALRRIGGHPRARGRVIKYHQDKGYGFIDCGWADNVFFMRSSLPKDLNNASLEELQQFEVSFEVSSKEPGKPRASNLEILGREKVAEVNAPRNSFQGGEILDGEIVNFDPLKGFGFIRVRDHNEDVYFVKPELPSELASAERKEEVIGERVEFEVLVKPDGKIRAQDMRLLGSAGKDEPESDLDDDLVQEMEDFLVEHGNRQNYGNFTNRFPRVKKTKIQKHFHITDGDGRQFVELPPDHPRRIEEAAQRPEDEDMREEPKEEPKEEPREDARENEDYLDDFPEPLEEAREVNEEDVDPNEPAIPLGKGLHPLGVIRDYDAKKGYGFIRCKGLAEEPSWVSVSVGKVASGGSRLVEA</sequence>
<dbReference type="Gene3D" id="3.90.1440.10">
    <property type="entry name" value="SecA, preprotein cross-linking domain"/>
    <property type="match status" value="1"/>
</dbReference>
<dbReference type="InterPro" id="IPR020937">
    <property type="entry name" value="SecA_CS"/>
</dbReference>
<gene>
    <name evidence="15" type="ORF">CCMP2556_LOCUS17523</name>
</gene>
<feature type="compositionally biased region" description="Basic and acidic residues" evidence="11">
    <location>
        <begin position="105"/>
        <end position="124"/>
    </location>
</feature>
<dbReference type="SUPFAM" id="SSF52540">
    <property type="entry name" value="P-loop containing nucleoside triphosphate hydrolases"/>
    <property type="match status" value="2"/>
</dbReference>
<dbReference type="PROSITE" id="PS51192">
    <property type="entry name" value="HELICASE_ATP_BIND_1"/>
    <property type="match status" value="1"/>
</dbReference>
<dbReference type="CDD" id="cd18803">
    <property type="entry name" value="SF2_C_secA"/>
    <property type="match status" value="1"/>
</dbReference>
<evidence type="ECO:0000256" key="6">
    <source>
        <dbReference type="ARBA" id="ARBA00022927"/>
    </source>
</evidence>
<feature type="compositionally biased region" description="Gly residues" evidence="11">
    <location>
        <begin position="1187"/>
        <end position="1208"/>
    </location>
</feature>
<evidence type="ECO:0000256" key="4">
    <source>
        <dbReference type="ARBA" id="ARBA00022741"/>
    </source>
</evidence>
<dbReference type="SMART" id="SM00957">
    <property type="entry name" value="SecA_DEAD"/>
    <property type="match status" value="1"/>
</dbReference>
<dbReference type="InterPro" id="IPR000185">
    <property type="entry name" value="SecA"/>
</dbReference>
<reference evidence="15 16" key="1">
    <citation type="submission" date="2024-02" db="EMBL/GenBank/DDBJ databases">
        <authorList>
            <person name="Chen Y."/>
            <person name="Shah S."/>
            <person name="Dougan E. K."/>
            <person name="Thang M."/>
            <person name="Chan C."/>
        </authorList>
    </citation>
    <scope>NUCLEOTIDE SEQUENCE [LARGE SCALE GENOMIC DNA]</scope>
</reference>
<comment type="caution">
    <text evidence="15">The sequence shown here is derived from an EMBL/GenBank/DDBJ whole genome shotgun (WGS) entry which is preliminary data.</text>
</comment>
<dbReference type="PANTHER" id="PTHR30612">
    <property type="entry name" value="SECA INNER MEMBRANE COMPONENT OF SEC PROTEIN SECRETION SYSTEM"/>
    <property type="match status" value="1"/>
</dbReference>
<keyword evidence="4 10" id="KW-0547">Nucleotide-binding</keyword>
<dbReference type="Pfam" id="PF21090">
    <property type="entry name" value="P-loop_SecA"/>
    <property type="match status" value="1"/>
</dbReference>
<evidence type="ECO:0000259" key="12">
    <source>
        <dbReference type="PROSITE" id="PS51192"/>
    </source>
</evidence>
<evidence type="ECO:0000259" key="13">
    <source>
        <dbReference type="PROSITE" id="PS51196"/>
    </source>
</evidence>
<dbReference type="Pfam" id="PF07516">
    <property type="entry name" value="SecA_SW"/>
    <property type="match status" value="1"/>
</dbReference>
<dbReference type="Proteomes" id="UP001642484">
    <property type="component" value="Unassembled WGS sequence"/>
</dbReference>
<feature type="region of interest" description="Disordered" evidence="11">
    <location>
        <begin position="97"/>
        <end position="137"/>
    </location>
</feature>
<dbReference type="InterPro" id="IPR027417">
    <property type="entry name" value="P-loop_NTPase"/>
</dbReference>
<evidence type="ECO:0000256" key="11">
    <source>
        <dbReference type="SAM" id="MobiDB-lite"/>
    </source>
</evidence>
<dbReference type="CDD" id="cd04458">
    <property type="entry name" value="CSP_CDS"/>
    <property type="match status" value="2"/>
</dbReference>
<dbReference type="PROSITE" id="PS01312">
    <property type="entry name" value="SECA"/>
    <property type="match status" value="1"/>
</dbReference>
<dbReference type="NCBIfam" id="NF009538">
    <property type="entry name" value="PRK12904.1"/>
    <property type="match status" value="1"/>
</dbReference>
<feature type="region of interest" description="Disordered" evidence="11">
    <location>
        <begin position="1186"/>
        <end position="1231"/>
    </location>
</feature>
<evidence type="ECO:0000256" key="3">
    <source>
        <dbReference type="ARBA" id="ARBA00022448"/>
    </source>
</evidence>
<dbReference type="InterPro" id="IPR014018">
    <property type="entry name" value="SecA_motor_DEAD"/>
</dbReference>
<evidence type="ECO:0000256" key="7">
    <source>
        <dbReference type="ARBA" id="ARBA00022967"/>
    </source>
</evidence>
<dbReference type="PROSITE" id="PS51857">
    <property type="entry name" value="CSD_2"/>
    <property type="match status" value="2"/>
</dbReference>
<proteinExistence type="inferred from homology"/>
<keyword evidence="7" id="KW-1278">Translocase</keyword>
<keyword evidence="16" id="KW-1185">Reference proteome</keyword>
<dbReference type="InterPro" id="IPR002059">
    <property type="entry name" value="CSP_DNA-bd"/>
</dbReference>
<evidence type="ECO:0000256" key="2">
    <source>
        <dbReference type="ARBA" id="ARBA00007650"/>
    </source>
</evidence>
<dbReference type="EMBL" id="CAXAMN010009680">
    <property type="protein sequence ID" value="CAK9029543.1"/>
    <property type="molecule type" value="Genomic_DNA"/>
</dbReference>
<feature type="domain" description="Helicase ATP-binding" evidence="12">
    <location>
        <begin position="215"/>
        <end position="356"/>
    </location>
</feature>
<keyword evidence="6 10" id="KW-0653">Protein transport</keyword>
<dbReference type="Gene3D" id="3.40.50.300">
    <property type="entry name" value="P-loop containing nucleotide triphosphate hydrolases"/>
    <property type="match status" value="2"/>
</dbReference>
<dbReference type="InterPro" id="IPR011116">
    <property type="entry name" value="SecA_Wing/Scaffold"/>
</dbReference>
<keyword evidence="9" id="KW-0472">Membrane</keyword>
<dbReference type="SUPFAM" id="SSF81767">
    <property type="entry name" value="Pre-protein crosslinking domain of SecA"/>
    <property type="match status" value="1"/>
</dbReference>
<evidence type="ECO:0000256" key="10">
    <source>
        <dbReference type="RuleBase" id="RU003874"/>
    </source>
</evidence>
<dbReference type="Pfam" id="PF01043">
    <property type="entry name" value="SecA_PP_bind"/>
    <property type="match status" value="1"/>
</dbReference>
<keyword evidence="5 10" id="KW-0067">ATP-binding</keyword>
<dbReference type="CDD" id="cd17928">
    <property type="entry name" value="DEXDc_SecA"/>
    <property type="match status" value="1"/>
</dbReference>
<feature type="domain" description="SecA family profile" evidence="13">
    <location>
        <begin position="129"/>
        <end position="806"/>
    </location>
</feature>
<evidence type="ECO:0000256" key="1">
    <source>
        <dbReference type="ARBA" id="ARBA00004170"/>
    </source>
</evidence>
<dbReference type="InterPro" id="IPR044722">
    <property type="entry name" value="SecA_SF2_C"/>
</dbReference>
<feature type="region of interest" description="Disordered" evidence="11">
    <location>
        <begin position="1"/>
        <end position="31"/>
    </location>
</feature>
<dbReference type="InterPro" id="IPR036266">
    <property type="entry name" value="SecA_Wing/Scaffold_sf"/>
</dbReference>
<feature type="compositionally biased region" description="Acidic residues" evidence="11">
    <location>
        <begin position="1696"/>
        <end position="1705"/>
    </location>
</feature>
<dbReference type="InterPro" id="IPR011130">
    <property type="entry name" value="SecA_preprotein_X-link_dom"/>
</dbReference>
<dbReference type="PRINTS" id="PR00906">
    <property type="entry name" value="SECA"/>
</dbReference>
<keyword evidence="8 10" id="KW-0811">Translocation</keyword>
<feature type="compositionally biased region" description="Basic and acidic residues" evidence="11">
    <location>
        <begin position="1646"/>
        <end position="1670"/>
    </location>
</feature>
<evidence type="ECO:0000313" key="15">
    <source>
        <dbReference type="EMBL" id="CAK9029543.1"/>
    </source>
</evidence>
<accession>A0ABP0KS62</accession>